<protein>
    <recommendedName>
        <fullName evidence="6">Lipoprotein</fullName>
    </recommendedName>
</protein>
<sequence>MELKVKKRALQTLIIAATMLGLTACGQEEARVIKVGATVGPHAQVVEAVAKEAKAHGLHVQVVEFSDFITPNAALADGSIDINSYQHLPFLTNFNQSRNADLVSIGQSILMRMGIYSDSVKSVSDLPQNARIAIPNDPTNGGRGLLLLQEAKLITLKENVGHKASINDIVDNPKNLKIIEVDAAQLPRTLSDVDAAAITMNYVMSSGLNPQEKAIYLEPKDAALAVMVIATKAENKDNPDYRKFVEIYQSKAIRDYLATNFNGTIEPAF</sequence>
<evidence type="ECO:0000313" key="8">
    <source>
        <dbReference type="EMBL" id="RBM81144.1"/>
    </source>
</evidence>
<dbReference type="EMBL" id="QKKS01000017">
    <property type="protein sequence ID" value="RBM81144.1"/>
    <property type="molecule type" value="Genomic_DNA"/>
</dbReference>
<dbReference type="GO" id="GO:0016020">
    <property type="term" value="C:membrane"/>
    <property type="evidence" value="ECO:0007669"/>
    <property type="project" value="UniProtKB-SubCell"/>
</dbReference>
<proteinExistence type="inferred from homology"/>
<name>A0AAX1QV92_9VIBR</name>
<dbReference type="AlphaFoldDB" id="A0AAX1QV92"/>
<dbReference type="Gene3D" id="3.40.190.10">
    <property type="entry name" value="Periplasmic binding protein-like II"/>
    <property type="match status" value="2"/>
</dbReference>
<dbReference type="SUPFAM" id="SSF53850">
    <property type="entry name" value="Periplasmic binding protein-like II"/>
    <property type="match status" value="1"/>
</dbReference>
<dbReference type="PROSITE" id="PS51257">
    <property type="entry name" value="PROKAR_LIPOPROTEIN"/>
    <property type="match status" value="1"/>
</dbReference>
<evidence type="ECO:0000313" key="9">
    <source>
        <dbReference type="Proteomes" id="UP000252427"/>
    </source>
</evidence>
<evidence type="ECO:0000256" key="3">
    <source>
        <dbReference type="ARBA" id="ARBA00023136"/>
    </source>
</evidence>
<evidence type="ECO:0000256" key="4">
    <source>
        <dbReference type="ARBA" id="ARBA00023139"/>
    </source>
</evidence>
<keyword evidence="5 6" id="KW-0449">Lipoprotein</keyword>
<keyword evidence="4" id="KW-0564">Palmitate</keyword>
<keyword evidence="3" id="KW-0472">Membrane</keyword>
<dbReference type="RefSeq" id="WP_113620521.1">
    <property type="nucleotide sequence ID" value="NZ_CAWNYR010000096.1"/>
</dbReference>
<evidence type="ECO:0000256" key="6">
    <source>
        <dbReference type="PIRNR" id="PIRNR002854"/>
    </source>
</evidence>
<evidence type="ECO:0000256" key="7">
    <source>
        <dbReference type="PIRSR" id="PIRSR002854-1"/>
    </source>
</evidence>
<reference evidence="8 9" key="1">
    <citation type="submission" date="2018-06" db="EMBL/GenBank/DDBJ databases">
        <title>Draft genome sequences of nine Vibrio sp. clinical isolates from across the United States representing the closest known relative of Vibrio cholerae.</title>
        <authorList>
            <person name="Islam M.T."/>
            <person name="Liang K."/>
            <person name="Im M.S."/>
            <person name="Winkjer J."/>
            <person name="Busby S."/>
            <person name="Batra D."/>
            <person name="Rowe L."/>
            <person name="Tarr C.L."/>
            <person name="Boucher Y."/>
        </authorList>
    </citation>
    <scope>NUCLEOTIDE SEQUENCE [LARGE SCALE GENOMIC DNA]</scope>
    <source>
        <strain evidence="8 9">2016V-1114</strain>
    </source>
</reference>
<comment type="subcellular location">
    <subcellularLocation>
        <location evidence="1">Membrane</location>
        <topology evidence="1">Lipid-anchor</topology>
    </subcellularLocation>
</comment>
<dbReference type="PIRSF" id="PIRSF002854">
    <property type="entry name" value="MetQ"/>
    <property type="match status" value="1"/>
</dbReference>
<organism evidence="8 9">
    <name type="scientific">Vibrio paracholerae</name>
    <dbReference type="NCBI Taxonomy" id="650003"/>
    <lineage>
        <taxon>Bacteria</taxon>
        <taxon>Pseudomonadati</taxon>
        <taxon>Pseudomonadota</taxon>
        <taxon>Gammaproteobacteria</taxon>
        <taxon>Vibrionales</taxon>
        <taxon>Vibrionaceae</taxon>
        <taxon>Vibrio</taxon>
    </lineage>
</organism>
<feature type="lipid moiety-binding region" description="S-diacylglycerol cysteine" evidence="7">
    <location>
        <position position="25"/>
    </location>
</feature>
<dbReference type="Proteomes" id="UP000252427">
    <property type="component" value="Unassembled WGS sequence"/>
</dbReference>
<dbReference type="InterPro" id="IPR004872">
    <property type="entry name" value="Lipoprotein_NlpA"/>
</dbReference>
<accession>A0AAX1QV92</accession>
<dbReference type="CDD" id="cd13526">
    <property type="entry name" value="PBP2_lipoprotein_MetQ_like"/>
    <property type="match status" value="1"/>
</dbReference>
<gene>
    <name evidence="8" type="ORF">DLR70_10640</name>
</gene>
<evidence type="ECO:0000256" key="1">
    <source>
        <dbReference type="ARBA" id="ARBA00004635"/>
    </source>
</evidence>
<dbReference type="PANTHER" id="PTHR30429:SF1">
    <property type="entry name" value="D-METHIONINE-BINDING LIPOPROTEIN METQ-RELATED"/>
    <property type="match status" value="1"/>
</dbReference>
<dbReference type="Pfam" id="PF03180">
    <property type="entry name" value="Lipoprotein_9"/>
    <property type="match status" value="1"/>
</dbReference>
<evidence type="ECO:0000256" key="5">
    <source>
        <dbReference type="ARBA" id="ARBA00023288"/>
    </source>
</evidence>
<dbReference type="PANTHER" id="PTHR30429">
    <property type="entry name" value="D-METHIONINE-BINDING LIPOPROTEIN METQ"/>
    <property type="match status" value="1"/>
</dbReference>
<evidence type="ECO:0000256" key="2">
    <source>
        <dbReference type="ARBA" id="ARBA00022729"/>
    </source>
</evidence>
<keyword evidence="2" id="KW-0732">Signal</keyword>
<comment type="similarity">
    <text evidence="6">Belongs to the nlpA lipoprotein family.</text>
</comment>
<comment type="caution">
    <text evidence="8">The sequence shown here is derived from an EMBL/GenBank/DDBJ whole genome shotgun (WGS) entry which is preliminary data.</text>
</comment>